<feature type="domain" description="AB hydrolase-1" evidence="2">
    <location>
        <begin position="70"/>
        <end position="359"/>
    </location>
</feature>
<dbReference type="Gene3D" id="3.40.50.1820">
    <property type="entry name" value="alpha/beta hydrolase"/>
    <property type="match status" value="1"/>
</dbReference>
<dbReference type="RefSeq" id="XP_001243884.2">
    <property type="nucleotide sequence ID" value="XM_001243883.2"/>
</dbReference>
<gene>
    <name evidence="3" type="ORF">CIMG_03325</name>
</gene>
<dbReference type="OMA" id="GNGHMVF"/>
<dbReference type="InterPro" id="IPR029058">
    <property type="entry name" value="AB_hydrolase_fold"/>
</dbReference>
<reference evidence="4" key="2">
    <citation type="journal article" date="2010" name="Genome Res.">
        <title>Population genomic sequencing of Coccidioides fungi reveals recent hybridization and transposon control.</title>
        <authorList>
            <person name="Neafsey D.E."/>
            <person name="Barker B.M."/>
            <person name="Sharpton T.J."/>
            <person name="Stajich J.E."/>
            <person name="Park D.J."/>
            <person name="Whiston E."/>
            <person name="Hung C.-Y."/>
            <person name="McMahan C."/>
            <person name="White J."/>
            <person name="Sykes S."/>
            <person name="Heiman D."/>
            <person name="Young S."/>
            <person name="Zeng Q."/>
            <person name="Abouelleil A."/>
            <person name="Aftuck L."/>
            <person name="Bessette D."/>
            <person name="Brown A."/>
            <person name="FitzGerald M."/>
            <person name="Lui A."/>
            <person name="Macdonald J.P."/>
            <person name="Priest M."/>
            <person name="Orbach M.J."/>
            <person name="Galgiani J.N."/>
            <person name="Kirkland T.N."/>
            <person name="Cole G.T."/>
            <person name="Birren B.W."/>
            <person name="Henn M.R."/>
            <person name="Taylor J.W."/>
            <person name="Rounsley S.D."/>
        </authorList>
    </citation>
    <scope>GENOME REANNOTATION</scope>
    <source>
        <strain evidence="4">RS</strain>
    </source>
</reference>
<evidence type="ECO:0000256" key="1">
    <source>
        <dbReference type="SAM" id="SignalP"/>
    </source>
</evidence>
<evidence type="ECO:0000259" key="2">
    <source>
        <dbReference type="Pfam" id="PF12697"/>
    </source>
</evidence>
<feature type="chain" id="PRO_5002385478" description="AB hydrolase-1 domain-containing protein" evidence="1">
    <location>
        <begin position="17"/>
        <end position="376"/>
    </location>
</feature>
<dbReference type="GeneID" id="4563503"/>
<sequence length="376" mass="41941">MLRLGLALLSLYQLTSMPLYPSTKEVEHTRRYFYVGGRYEDNGKGEHVFKDQMYVEHLSPTGGVRRQYPIVFLHGHGQTGTNWLNKPDGGRGWASYFLEQGYECYIVDQTFRGRSPWIPGNGTMDILSAERLQDYFTATRRHNLWPQAKLHTKWPGSGLMGDPVFDAYYASTVQSLTSDLYQQSTIREASAALLDRIGRPIILISHSQGGILGWQFVDARPDLVHSVVALEPGGPPFEAKIIGSGPARKYGLTDVPLAYAPPVVEPEVDLIKQNIEHNLTGVSCAIQAESPPPRRLANFAKVQVLVVTSESGYHSVYDWCTVKFLQQAGVAVRHLELGNVGIHGNGHMMFLESNSDVLAKKMQEWMEGDSQQFSSS</sequence>
<evidence type="ECO:0000313" key="4">
    <source>
        <dbReference type="Proteomes" id="UP000001261"/>
    </source>
</evidence>
<dbReference type="OrthoDB" id="9978720at2759"/>
<dbReference type="VEuPathDB" id="FungiDB:CIMG_03325"/>
<dbReference type="CDD" id="cd12809">
    <property type="entry name" value="Esterase_713_like-2"/>
    <property type="match status" value="1"/>
</dbReference>
<dbReference type="InParanoid" id="A0A0E1RWN7"/>
<dbReference type="PANTHER" id="PTHR43194:SF4">
    <property type="entry name" value="AB HYDROLASE-1 DOMAIN-CONTAINING PROTEIN"/>
    <property type="match status" value="1"/>
</dbReference>
<dbReference type="AlphaFoldDB" id="A0A0E1RWN7"/>
<reference evidence="4" key="1">
    <citation type="journal article" date="2009" name="Genome Res.">
        <title>Comparative genomic analyses of the human fungal pathogens Coccidioides and their relatives.</title>
        <authorList>
            <person name="Sharpton T.J."/>
            <person name="Stajich J.E."/>
            <person name="Rounsley S.D."/>
            <person name="Gardner M.J."/>
            <person name="Wortman J.R."/>
            <person name="Jordar V.S."/>
            <person name="Maiti R."/>
            <person name="Kodira C.D."/>
            <person name="Neafsey D.E."/>
            <person name="Zeng Q."/>
            <person name="Hung C.-Y."/>
            <person name="McMahan C."/>
            <person name="Muszewska A."/>
            <person name="Grynberg M."/>
            <person name="Mandel M.A."/>
            <person name="Kellner E.M."/>
            <person name="Barker B.M."/>
            <person name="Galgiani J.N."/>
            <person name="Orbach M.J."/>
            <person name="Kirkland T.N."/>
            <person name="Cole G.T."/>
            <person name="Henn M.R."/>
            <person name="Birren B.W."/>
            <person name="Taylor J.W."/>
        </authorList>
    </citation>
    <scope>NUCLEOTIDE SEQUENCE [LARGE SCALE GENOMIC DNA]</scope>
    <source>
        <strain evidence="4">RS</strain>
    </source>
</reference>
<dbReference type="PANTHER" id="PTHR43194">
    <property type="entry name" value="HYDROLASE ALPHA/BETA FOLD FAMILY"/>
    <property type="match status" value="1"/>
</dbReference>
<dbReference type="EMBL" id="GG704916">
    <property type="protein sequence ID" value="EAS32301.2"/>
    <property type="molecule type" value="Genomic_DNA"/>
</dbReference>
<keyword evidence="4" id="KW-1185">Reference proteome</keyword>
<keyword evidence="1" id="KW-0732">Signal</keyword>
<proteinExistence type="predicted"/>
<dbReference type="Proteomes" id="UP000001261">
    <property type="component" value="Unassembled WGS sequence"/>
</dbReference>
<evidence type="ECO:0000313" key="3">
    <source>
        <dbReference type="EMBL" id="EAS32301.2"/>
    </source>
</evidence>
<protein>
    <recommendedName>
        <fullName evidence="2">AB hydrolase-1 domain-containing protein</fullName>
    </recommendedName>
</protein>
<feature type="signal peptide" evidence="1">
    <location>
        <begin position="1"/>
        <end position="16"/>
    </location>
</feature>
<dbReference type="Pfam" id="PF12697">
    <property type="entry name" value="Abhydrolase_6"/>
    <property type="match status" value="1"/>
</dbReference>
<dbReference type="STRING" id="246410.A0A0E1RWN7"/>
<dbReference type="KEGG" id="cim:CIMG_03325"/>
<accession>A0A0E1RWN7</accession>
<name>A0A0E1RWN7_COCIM</name>
<dbReference type="InterPro" id="IPR050228">
    <property type="entry name" value="Carboxylesterase_BioH"/>
</dbReference>
<organism evidence="3 4">
    <name type="scientific">Coccidioides immitis (strain RS)</name>
    <name type="common">Valley fever fungus</name>
    <dbReference type="NCBI Taxonomy" id="246410"/>
    <lineage>
        <taxon>Eukaryota</taxon>
        <taxon>Fungi</taxon>
        <taxon>Dikarya</taxon>
        <taxon>Ascomycota</taxon>
        <taxon>Pezizomycotina</taxon>
        <taxon>Eurotiomycetes</taxon>
        <taxon>Eurotiomycetidae</taxon>
        <taxon>Onygenales</taxon>
        <taxon>Onygenaceae</taxon>
        <taxon>Coccidioides</taxon>
    </lineage>
</organism>
<dbReference type="SUPFAM" id="SSF53474">
    <property type="entry name" value="alpha/beta-Hydrolases"/>
    <property type="match status" value="1"/>
</dbReference>
<dbReference type="InterPro" id="IPR000073">
    <property type="entry name" value="AB_hydrolase_1"/>
</dbReference>